<feature type="region of interest" description="Disordered" evidence="1">
    <location>
        <begin position="1"/>
        <end position="23"/>
    </location>
</feature>
<dbReference type="InterPro" id="IPR011990">
    <property type="entry name" value="TPR-like_helical_dom_sf"/>
</dbReference>
<accession>A0A0C9VB60</accession>
<dbReference type="EMBL" id="KN839853">
    <property type="protein sequence ID" value="KIJ62899.1"/>
    <property type="molecule type" value="Genomic_DNA"/>
</dbReference>
<dbReference type="SUPFAM" id="SSF48452">
    <property type="entry name" value="TPR-like"/>
    <property type="match status" value="1"/>
</dbReference>
<keyword evidence="3" id="KW-1185">Reference proteome</keyword>
<dbReference type="Gene3D" id="1.25.40.10">
    <property type="entry name" value="Tetratricopeptide repeat domain"/>
    <property type="match status" value="1"/>
</dbReference>
<dbReference type="AlphaFoldDB" id="A0A0C9VB60"/>
<dbReference type="OrthoDB" id="1914839at2759"/>
<feature type="compositionally biased region" description="Basic residues" evidence="1">
    <location>
        <begin position="1"/>
        <end position="10"/>
    </location>
</feature>
<dbReference type="Proteomes" id="UP000053820">
    <property type="component" value="Unassembled WGS sequence"/>
</dbReference>
<reference evidence="2 3" key="1">
    <citation type="submission" date="2014-04" db="EMBL/GenBank/DDBJ databases">
        <title>Evolutionary Origins and Diversification of the Mycorrhizal Mutualists.</title>
        <authorList>
            <consortium name="DOE Joint Genome Institute"/>
            <consortium name="Mycorrhizal Genomics Consortium"/>
            <person name="Kohler A."/>
            <person name="Kuo A."/>
            <person name="Nagy L.G."/>
            <person name="Floudas D."/>
            <person name="Copeland A."/>
            <person name="Barry K.W."/>
            <person name="Cichocki N."/>
            <person name="Veneault-Fourrey C."/>
            <person name="LaButti K."/>
            <person name="Lindquist E.A."/>
            <person name="Lipzen A."/>
            <person name="Lundell T."/>
            <person name="Morin E."/>
            <person name="Murat C."/>
            <person name="Riley R."/>
            <person name="Ohm R."/>
            <person name="Sun H."/>
            <person name="Tunlid A."/>
            <person name="Henrissat B."/>
            <person name="Grigoriev I.V."/>
            <person name="Hibbett D.S."/>
            <person name="Martin F."/>
        </authorList>
    </citation>
    <scope>NUCLEOTIDE SEQUENCE [LARGE SCALE GENOMIC DNA]</scope>
    <source>
        <strain evidence="2 3">MD-312</strain>
    </source>
</reference>
<dbReference type="Pfam" id="PF13432">
    <property type="entry name" value="TPR_16"/>
    <property type="match status" value="1"/>
</dbReference>
<feature type="compositionally biased region" description="Low complexity" evidence="1">
    <location>
        <begin position="11"/>
        <end position="23"/>
    </location>
</feature>
<dbReference type="HOGENOM" id="CLU_040959_2_0_1"/>
<name>A0A0C9VB60_9AGAM</name>
<evidence type="ECO:0008006" key="4">
    <source>
        <dbReference type="Google" id="ProtNLM"/>
    </source>
</evidence>
<sequence length="397" mass="43343">MGRARIKQKKSAPAASSISQTSPPISSLLTKAQDLIIQCDYPLAQKFIERVLAREDGTASENHQAKEMMGVVLLEMGEVDEAREMFLTLVPPHPSAPSPPPPSAYLYLAQLTDDDPHGAIAHYQSAIDILQAQLKGKAPSSGNTEDDDDNEVKSNIVRAYLGMVEIWMDPEYDLCFDLAASSTCDALLSQALQIDPENLEALQTLASVRLSQEKPEEALLALRTIPPPPPSQDASLADPQTHALLLLNALPIPTRVSRAKLLLECGAYPDALSLLEGVLATDDANVEGWYLMGWAWWLLAERRKEGDATIAVGLGEEGEQLEWQDMARDSRDCLETCRTLHASQEHPDAPLLEHVKELLGILDALGIQPSPAEEDVGEGGDWEDISDEDDNEDVEMA</sequence>
<evidence type="ECO:0000313" key="2">
    <source>
        <dbReference type="EMBL" id="KIJ62899.1"/>
    </source>
</evidence>
<proteinExistence type="predicted"/>
<gene>
    <name evidence="2" type="ORF">HYDPIDRAFT_114022</name>
</gene>
<evidence type="ECO:0000256" key="1">
    <source>
        <dbReference type="SAM" id="MobiDB-lite"/>
    </source>
</evidence>
<feature type="compositionally biased region" description="Acidic residues" evidence="1">
    <location>
        <begin position="372"/>
        <end position="397"/>
    </location>
</feature>
<evidence type="ECO:0000313" key="3">
    <source>
        <dbReference type="Proteomes" id="UP000053820"/>
    </source>
</evidence>
<organism evidence="2 3">
    <name type="scientific">Hydnomerulius pinastri MD-312</name>
    <dbReference type="NCBI Taxonomy" id="994086"/>
    <lineage>
        <taxon>Eukaryota</taxon>
        <taxon>Fungi</taxon>
        <taxon>Dikarya</taxon>
        <taxon>Basidiomycota</taxon>
        <taxon>Agaricomycotina</taxon>
        <taxon>Agaricomycetes</taxon>
        <taxon>Agaricomycetidae</taxon>
        <taxon>Boletales</taxon>
        <taxon>Boletales incertae sedis</taxon>
        <taxon>Leucogyrophana</taxon>
    </lineage>
</organism>
<feature type="region of interest" description="Disordered" evidence="1">
    <location>
        <begin position="369"/>
        <end position="397"/>
    </location>
</feature>
<protein>
    <recommendedName>
        <fullName evidence="4">TPR-like protein</fullName>
    </recommendedName>
</protein>
<dbReference type="CDD" id="cd24142">
    <property type="entry name" value="ACL4-like"/>
    <property type="match status" value="1"/>
</dbReference>
<dbReference type="Pfam" id="PF14559">
    <property type="entry name" value="TPR_19"/>
    <property type="match status" value="1"/>
</dbReference>